<protein>
    <submittedName>
        <fullName evidence="1">Uncharacterized protein</fullName>
    </submittedName>
</protein>
<organism evidence="1 2">
    <name type="scientific">Nitrosomonas cryotolerans ATCC 49181</name>
    <dbReference type="NCBI Taxonomy" id="1131553"/>
    <lineage>
        <taxon>Bacteria</taxon>
        <taxon>Pseudomonadati</taxon>
        <taxon>Pseudomonadota</taxon>
        <taxon>Betaproteobacteria</taxon>
        <taxon>Nitrosomonadales</taxon>
        <taxon>Nitrosomonadaceae</taxon>
        <taxon>Nitrosomonas</taxon>
    </lineage>
</organism>
<evidence type="ECO:0000313" key="1">
    <source>
        <dbReference type="EMBL" id="SIO15911.1"/>
    </source>
</evidence>
<accession>A0A1N6H7W0</accession>
<dbReference type="STRING" id="44575.SAMN05216419_102027"/>
<keyword evidence="2" id="KW-1185">Reference proteome</keyword>
<dbReference type="EMBL" id="FSRO01000001">
    <property type="protein sequence ID" value="SIO15911.1"/>
    <property type="molecule type" value="Genomic_DNA"/>
</dbReference>
<proteinExistence type="predicted"/>
<sequence>MWEETAMSRQVEMISLEKLVSPDHPYHYFKQALKKHLLRVVYLSCHLI</sequence>
<reference evidence="1 2" key="1">
    <citation type="submission" date="2016-12" db="EMBL/GenBank/DDBJ databases">
        <authorList>
            <person name="Song W.-J."/>
            <person name="Kurnit D.M."/>
        </authorList>
    </citation>
    <scope>NUCLEOTIDE SEQUENCE [LARGE SCALE GENOMIC DNA]</scope>
    <source>
        <strain evidence="1 2">ATCC 49181</strain>
    </source>
</reference>
<gene>
    <name evidence="1" type="ORF">SAMN02743940_1067</name>
</gene>
<dbReference type="AlphaFoldDB" id="A0A1N6H7W0"/>
<evidence type="ECO:0000313" key="2">
    <source>
        <dbReference type="Proteomes" id="UP000185062"/>
    </source>
</evidence>
<dbReference type="Proteomes" id="UP000185062">
    <property type="component" value="Unassembled WGS sequence"/>
</dbReference>
<name>A0A1N6H7W0_9PROT</name>